<dbReference type="GO" id="GO:0006508">
    <property type="term" value="P:proteolysis"/>
    <property type="evidence" value="ECO:0007669"/>
    <property type="project" value="UniProtKB-KW"/>
</dbReference>
<keyword evidence="3 10" id="KW-0645">Protease</keyword>
<evidence type="ECO:0000313" key="13">
    <source>
        <dbReference type="Proteomes" id="UP000886520"/>
    </source>
</evidence>
<comment type="similarity">
    <text evidence="2 10">Belongs to the peptidase M3 family.</text>
</comment>
<dbReference type="InterPro" id="IPR024079">
    <property type="entry name" value="MetalloPept_cat_dom_sf"/>
</dbReference>
<dbReference type="AlphaFoldDB" id="A0A9D4UFB6"/>
<dbReference type="GO" id="GO:0006518">
    <property type="term" value="P:peptide metabolic process"/>
    <property type="evidence" value="ECO:0007669"/>
    <property type="project" value="TreeGrafter"/>
</dbReference>
<dbReference type="InterPro" id="IPR045090">
    <property type="entry name" value="Pept_M3A_M3B"/>
</dbReference>
<sequence length="650" mass="73486">MHQLLKRIVLHTARTFASRAASPARSFSEAPVSIRQSASATGLYGYDVLKSASGFQAFAQDAIEKSEDLIERIRQTQPSMETISLFDELSDTVCTVVDSAELCRNTHCDSEFVEEASRASMTIYEYLNRLNTNPVLYDAIVKVEKAKALTTEEAKRAAFTHRVEFERGGVHLCHEKQERIRQLHLQTTQLERKFMKNLLEDPGHIDIFPASRAPKPISRIIKPISWSEKGVVKNGVRVTTDSENLCTILKWVKDREIRRQAYMEGYSKPKGNLVVIDDLIASRHETAQILGYESFADFNLAPTMAASSDVVHSFLLDLSERLRSKADEELAMLVKFGQDSEGASFKGLNPWDEAYYMCLMKAGTYGLNAKVVASYFPLNQCIEGLKLITKSLFGAVLEEVRLARGESWHANVQKFRLYHPSEGDLGHVYMDLYSRPAKFPGSAQFALKGGRRISEDKYQLPVVVVVCNFSRPSSMSYPVLNHWELETLFHEFGHALHSLLTRAAYQHFSGTRTVLDFVEIPSNLFENYAWDYRVLSKFARHYATGDPIPLEMVTAMRRSKDMFAATQLQQQVLYAMIDLTLFGRKPLPAKDTTSVIASLKHKHTSYKHVEGTHWHARFNHLITYGAGMAPLEVEASRGCFLAGDMKIVCR</sequence>
<evidence type="ECO:0000256" key="7">
    <source>
        <dbReference type="ARBA" id="ARBA00022946"/>
    </source>
</evidence>
<dbReference type="PANTHER" id="PTHR11804">
    <property type="entry name" value="PROTEASE M3 THIMET OLIGOPEPTIDASE-RELATED"/>
    <property type="match status" value="1"/>
</dbReference>
<dbReference type="CDD" id="cd06457">
    <property type="entry name" value="M3A_MIP"/>
    <property type="match status" value="1"/>
</dbReference>
<dbReference type="GO" id="GO:0046872">
    <property type="term" value="F:metal ion binding"/>
    <property type="evidence" value="ECO:0007669"/>
    <property type="project" value="UniProtKB-UniRule"/>
</dbReference>
<evidence type="ECO:0000256" key="1">
    <source>
        <dbReference type="ARBA" id="ARBA00004173"/>
    </source>
</evidence>
<dbReference type="GO" id="GO:0005739">
    <property type="term" value="C:mitochondrion"/>
    <property type="evidence" value="ECO:0007669"/>
    <property type="project" value="UniProtKB-SubCell"/>
</dbReference>
<evidence type="ECO:0000256" key="8">
    <source>
        <dbReference type="ARBA" id="ARBA00023049"/>
    </source>
</evidence>
<dbReference type="EMBL" id="JABFUD020000017">
    <property type="protein sequence ID" value="KAI5066889.1"/>
    <property type="molecule type" value="Genomic_DNA"/>
</dbReference>
<keyword evidence="8 10" id="KW-0482">Metalloprotease</keyword>
<evidence type="ECO:0000313" key="12">
    <source>
        <dbReference type="EMBL" id="KAI5066889.1"/>
    </source>
</evidence>
<comment type="subcellular location">
    <subcellularLocation>
        <location evidence="1">Mitochondrion</location>
    </subcellularLocation>
</comment>
<reference evidence="12" key="1">
    <citation type="submission" date="2021-01" db="EMBL/GenBank/DDBJ databases">
        <title>Adiantum capillus-veneris genome.</title>
        <authorList>
            <person name="Fang Y."/>
            <person name="Liao Q."/>
        </authorList>
    </citation>
    <scope>NUCLEOTIDE SEQUENCE</scope>
    <source>
        <strain evidence="12">H3</strain>
        <tissue evidence="12">Leaf</tissue>
    </source>
</reference>
<keyword evidence="7" id="KW-0809">Transit peptide</keyword>
<feature type="domain" description="Peptidase M3A/M3B catalytic" evidence="11">
    <location>
        <begin position="249"/>
        <end position="626"/>
    </location>
</feature>
<keyword evidence="9" id="KW-0496">Mitochondrion</keyword>
<dbReference type="Pfam" id="PF01432">
    <property type="entry name" value="Peptidase_M3"/>
    <property type="match status" value="1"/>
</dbReference>
<evidence type="ECO:0000256" key="4">
    <source>
        <dbReference type="ARBA" id="ARBA00022723"/>
    </source>
</evidence>
<dbReference type="Gene3D" id="3.40.390.10">
    <property type="entry name" value="Collagenase (Catalytic Domain)"/>
    <property type="match status" value="1"/>
</dbReference>
<keyword evidence="4 10" id="KW-0479">Metal-binding</keyword>
<gene>
    <name evidence="12" type="ORF">GOP47_0017417</name>
</gene>
<dbReference type="PANTHER" id="PTHR11804:SF79">
    <property type="entry name" value="MITOCHONDRIAL INTERMEDIATE PEPTIDASE"/>
    <property type="match status" value="1"/>
</dbReference>
<name>A0A9D4UFB6_ADICA</name>
<dbReference type="OrthoDB" id="17530at2759"/>
<keyword evidence="13" id="KW-1185">Reference proteome</keyword>
<keyword evidence="5 10" id="KW-0378">Hydrolase</keyword>
<evidence type="ECO:0000256" key="10">
    <source>
        <dbReference type="RuleBase" id="RU003435"/>
    </source>
</evidence>
<evidence type="ECO:0000256" key="3">
    <source>
        <dbReference type="ARBA" id="ARBA00022670"/>
    </source>
</evidence>
<organism evidence="12 13">
    <name type="scientific">Adiantum capillus-veneris</name>
    <name type="common">Maidenhair fern</name>
    <dbReference type="NCBI Taxonomy" id="13818"/>
    <lineage>
        <taxon>Eukaryota</taxon>
        <taxon>Viridiplantae</taxon>
        <taxon>Streptophyta</taxon>
        <taxon>Embryophyta</taxon>
        <taxon>Tracheophyta</taxon>
        <taxon>Polypodiopsida</taxon>
        <taxon>Polypodiidae</taxon>
        <taxon>Polypodiales</taxon>
        <taxon>Pteridineae</taxon>
        <taxon>Pteridaceae</taxon>
        <taxon>Vittarioideae</taxon>
        <taxon>Adiantum</taxon>
    </lineage>
</organism>
<comment type="caution">
    <text evidence="12">The sequence shown here is derived from an EMBL/GenBank/DDBJ whole genome shotgun (WGS) entry which is preliminary data.</text>
</comment>
<dbReference type="Gene3D" id="1.10.1370.10">
    <property type="entry name" value="Neurolysin, domain 3"/>
    <property type="match status" value="1"/>
</dbReference>
<evidence type="ECO:0000256" key="2">
    <source>
        <dbReference type="ARBA" id="ARBA00006040"/>
    </source>
</evidence>
<proteinExistence type="inferred from homology"/>
<comment type="cofactor">
    <cofactor evidence="10">
        <name>Zn(2+)</name>
        <dbReference type="ChEBI" id="CHEBI:29105"/>
    </cofactor>
    <text evidence="10">Binds 1 zinc ion.</text>
</comment>
<dbReference type="InterPro" id="IPR001567">
    <property type="entry name" value="Pept_M3A_M3B_dom"/>
</dbReference>
<dbReference type="InterPro" id="IPR033851">
    <property type="entry name" value="M3A_MIP"/>
</dbReference>
<evidence type="ECO:0000259" key="11">
    <source>
        <dbReference type="Pfam" id="PF01432"/>
    </source>
</evidence>
<keyword evidence="6 10" id="KW-0862">Zinc</keyword>
<dbReference type="Proteomes" id="UP000886520">
    <property type="component" value="Chromosome 17"/>
</dbReference>
<dbReference type="FunFam" id="3.40.390.10:FF:000019">
    <property type="entry name" value="Mitochondrial intermediate peptidase, mitochondrial"/>
    <property type="match status" value="1"/>
</dbReference>
<evidence type="ECO:0000256" key="5">
    <source>
        <dbReference type="ARBA" id="ARBA00022801"/>
    </source>
</evidence>
<accession>A0A9D4UFB6</accession>
<dbReference type="InterPro" id="IPR024077">
    <property type="entry name" value="Neurolysin/TOP_dom2"/>
</dbReference>
<protein>
    <recommendedName>
        <fullName evidence="11">Peptidase M3A/M3B catalytic domain-containing protein</fullName>
    </recommendedName>
</protein>
<evidence type="ECO:0000256" key="6">
    <source>
        <dbReference type="ARBA" id="ARBA00022833"/>
    </source>
</evidence>
<evidence type="ECO:0000256" key="9">
    <source>
        <dbReference type="ARBA" id="ARBA00023128"/>
    </source>
</evidence>
<dbReference type="SUPFAM" id="SSF55486">
    <property type="entry name" value="Metalloproteases ('zincins'), catalytic domain"/>
    <property type="match status" value="1"/>
</dbReference>
<dbReference type="GO" id="GO:0004222">
    <property type="term" value="F:metalloendopeptidase activity"/>
    <property type="evidence" value="ECO:0007669"/>
    <property type="project" value="InterPro"/>
</dbReference>